<dbReference type="Proteomes" id="UP000069912">
    <property type="component" value="Chromosome"/>
</dbReference>
<dbReference type="PANTHER" id="PTHR13939">
    <property type="entry name" value="NICOTINAMIDE-NUCLEOTIDE AMIDOHYDROLASE PNCC"/>
    <property type="match status" value="1"/>
</dbReference>
<dbReference type="InterPro" id="IPR036653">
    <property type="entry name" value="CinA-like_C"/>
</dbReference>
<dbReference type="Gene3D" id="3.30.70.2860">
    <property type="match status" value="1"/>
</dbReference>
<dbReference type="RefSeq" id="WP_067971992.1">
    <property type="nucleotide sequence ID" value="NZ_CAJHKM010000006.1"/>
</dbReference>
<proteinExistence type="inferred from homology"/>
<dbReference type="Pfam" id="PF02464">
    <property type="entry name" value="CinA"/>
    <property type="match status" value="1"/>
</dbReference>
<evidence type="ECO:0000259" key="2">
    <source>
        <dbReference type="SMART" id="SM00852"/>
    </source>
</evidence>
<dbReference type="PIRSF" id="PIRSF006728">
    <property type="entry name" value="CinA"/>
    <property type="match status" value="1"/>
</dbReference>
<dbReference type="PANTHER" id="PTHR13939:SF0">
    <property type="entry name" value="NMN AMIDOHYDROLASE-LIKE PROTEIN YFAY"/>
    <property type="match status" value="1"/>
</dbReference>
<feature type="domain" description="MoaB/Mog" evidence="2">
    <location>
        <begin position="4"/>
        <end position="170"/>
    </location>
</feature>
<dbReference type="Gene3D" id="3.40.980.10">
    <property type="entry name" value="MoaB/Mog-like domain"/>
    <property type="match status" value="1"/>
</dbReference>
<reference evidence="5" key="2">
    <citation type="submission" date="2016-01" db="EMBL/GenBank/DDBJ databases">
        <title>Six Aerococcus type strain genome sequencing and assembly using PacBio and Illumina Hiseq.</title>
        <authorList>
            <person name="Carkaci D."/>
            <person name="Dargis R."/>
            <person name="Nielsen X.C."/>
            <person name="Skovgaard O."/>
            <person name="Fuursted K."/>
            <person name="Christensen J.J."/>
        </authorList>
    </citation>
    <scope>NUCLEOTIDE SEQUENCE [LARGE SCALE GENOMIC DNA]</scope>
    <source>
        <strain evidence="5">CCUG43001</strain>
    </source>
</reference>
<dbReference type="EMBL" id="PKGY01000003">
    <property type="protein sequence ID" value="PKZ21797.1"/>
    <property type="molecule type" value="Genomic_DNA"/>
</dbReference>
<dbReference type="AlphaFoldDB" id="A0A109RCV9"/>
<dbReference type="Pfam" id="PF00994">
    <property type="entry name" value="MoCF_biosynth"/>
    <property type="match status" value="1"/>
</dbReference>
<dbReference type="InterPro" id="IPR008135">
    <property type="entry name" value="Competence-induced_CinA"/>
</dbReference>
<dbReference type="NCBIfam" id="NF001813">
    <property type="entry name" value="PRK00549.1"/>
    <property type="match status" value="1"/>
</dbReference>
<dbReference type="CDD" id="cd00885">
    <property type="entry name" value="cinA"/>
    <property type="match status" value="1"/>
</dbReference>
<keyword evidence="5" id="KW-1185">Reference proteome</keyword>
<sequence length="413" mass="44978">MKAEIIAIGTEILMGQILNTNAQFLAQQLTELGVGHYIQTAIGDNPDRLAAVTKQAEERSDIIIYSGGIGPTRDDLTKQALSAYLDEPLVYDEENLDRVRQDFSRRQATMSDLNQGMSLYFSRGKSLRNPVGQAVGTALVKDGRLYIVLPGFPKEMRAMFLEEGKALIQDFIAGESRQVLTSRYLNYYGLGESQLAESLDDLIQSQENPTIGTYSKNNVLTLRLTASGSDEGTTQGLLDTLEETINDRVGAYYYGQGLDYMPSQALVQTLKTKQKTVSLAESLTGGMAAAAIVDCPGASEIFEGGVVTYSLQAKRDVLGVSTETLDQEGMVSQACAKEMAERCRQLFQTDYALSFTGVAGPDQMEGQDVGTVFIGIAGPDDCQVHRLHLSGQRENIRRSAVHAACLALIQKLN</sequence>
<dbReference type="OrthoDB" id="9801454at2"/>
<name>A0A109RCV9_9LACT</name>
<dbReference type="KEGG" id="asan:AWM72_01310"/>
<dbReference type="HAMAP" id="MF_00226_B">
    <property type="entry name" value="CinA_B"/>
    <property type="match status" value="1"/>
</dbReference>
<dbReference type="SMART" id="SM00852">
    <property type="entry name" value="MoCF_biosynth"/>
    <property type="match status" value="1"/>
</dbReference>
<reference evidence="3 5" key="1">
    <citation type="journal article" date="2016" name="Genome Announc.">
        <title>Complete Genome Sequences of Aerococcus christensenii CCUG 28831T, Aerococcus sanguinicola CCUG 43001T, Aerococcus urinae CCUG 36881T, Aerococcus urinaeequi CCUG 28094T, Aerococcus urinaehominis CCUG 42038 BT, and Aerococcus viridans CCUG 4311T.</title>
        <authorList>
            <person name="Carkaci D."/>
            <person name="Dargis R."/>
            <person name="Nielsen X.C."/>
            <person name="Skovgaard O."/>
            <person name="Fuursted K."/>
            <person name="Christensen J.J."/>
        </authorList>
    </citation>
    <scope>NUCLEOTIDE SEQUENCE [LARGE SCALE GENOMIC DNA]</scope>
    <source>
        <strain evidence="3 5">CCUG43001</strain>
    </source>
</reference>
<dbReference type="NCBIfam" id="TIGR00177">
    <property type="entry name" value="molyb_syn"/>
    <property type="match status" value="1"/>
</dbReference>
<dbReference type="InterPro" id="IPR050101">
    <property type="entry name" value="CinA"/>
</dbReference>
<organism evidence="3 5">
    <name type="scientific">Aerococcus sanguinicola</name>
    <dbReference type="NCBI Taxonomy" id="119206"/>
    <lineage>
        <taxon>Bacteria</taxon>
        <taxon>Bacillati</taxon>
        <taxon>Bacillota</taxon>
        <taxon>Bacilli</taxon>
        <taxon>Lactobacillales</taxon>
        <taxon>Aerococcaceae</taxon>
        <taxon>Aerococcus</taxon>
    </lineage>
</organism>
<evidence type="ECO:0000313" key="6">
    <source>
        <dbReference type="Proteomes" id="UP000234239"/>
    </source>
</evidence>
<dbReference type="SUPFAM" id="SSF142433">
    <property type="entry name" value="CinA-like"/>
    <property type="match status" value="1"/>
</dbReference>
<gene>
    <name evidence="1" type="primary">cinA</name>
    <name evidence="3" type="ORF">AWM72_01310</name>
    <name evidence="4" type="ORF">CYJ28_07805</name>
</gene>
<dbReference type="InterPro" id="IPR036425">
    <property type="entry name" value="MoaB/Mog-like_dom_sf"/>
</dbReference>
<dbReference type="GeneID" id="92902710"/>
<dbReference type="Proteomes" id="UP000234239">
    <property type="component" value="Unassembled WGS sequence"/>
</dbReference>
<dbReference type="SUPFAM" id="SSF53218">
    <property type="entry name" value="Molybdenum cofactor biosynthesis proteins"/>
    <property type="match status" value="1"/>
</dbReference>
<dbReference type="InterPro" id="IPR001453">
    <property type="entry name" value="MoaB/Mog_dom"/>
</dbReference>
<reference evidence="4 6" key="3">
    <citation type="submission" date="2017-12" db="EMBL/GenBank/DDBJ databases">
        <title>Phylogenetic diversity of female urinary microbiome.</title>
        <authorList>
            <person name="Thomas-White K."/>
            <person name="Wolfe A.J."/>
        </authorList>
    </citation>
    <scope>NUCLEOTIDE SEQUENCE [LARGE SCALE GENOMIC DNA]</scope>
    <source>
        <strain evidence="4 6">UMB0139</strain>
    </source>
</reference>
<evidence type="ECO:0000313" key="4">
    <source>
        <dbReference type="EMBL" id="PKZ21797.1"/>
    </source>
</evidence>
<dbReference type="InterPro" id="IPR041424">
    <property type="entry name" value="CinA_KH"/>
</dbReference>
<evidence type="ECO:0000313" key="3">
    <source>
        <dbReference type="EMBL" id="AMB93474.1"/>
    </source>
</evidence>
<dbReference type="Gene3D" id="3.90.950.20">
    <property type="entry name" value="CinA-like"/>
    <property type="match status" value="1"/>
</dbReference>
<dbReference type="NCBIfam" id="TIGR00199">
    <property type="entry name" value="PncC_domain"/>
    <property type="match status" value="1"/>
</dbReference>
<comment type="similarity">
    <text evidence="1">Belongs to the CinA family.</text>
</comment>
<evidence type="ECO:0000313" key="5">
    <source>
        <dbReference type="Proteomes" id="UP000069912"/>
    </source>
</evidence>
<dbReference type="EMBL" id="CP014160">
    <property type="protein sequence ID" value="AMB93474.1"/>
    <property type="molecule type" value="Genomic_DNA"/>
</dbReference>
<dbReference type="InterPro" id="IPR008136">
    <property type="entry name" value="CinA_C"/>
</dbReference>
<dbReference type="Pfam" id="PF18146">
    <property type="entry name" value="CinA_KH"/>
    <property type="match status" value="1"/>
</dbReference>
<dbReference type="NCBIfam" id="TIGR00200">
    <property type="entry name" value="cinA_nterm"/>
    <property type="match status" value="1"/>
</dbReference>
<accession>A0A109RCV9</accession>
<evidence type="ECO:0000256" key="1">
    <source>
        <dbReference type="HAMAP-Rule" id="MF_00226"/>
    </source>
</evidence>
<protein>
    <recommendedName>
        <fullName evidence="1">Putative competence-damage inducible protein</fullName>
    </recommendedName>
</protein>